<dbReference type="OrthoDB" id="6150197at2759"/>
<accession>A0A6J8ERB5</accession>
<dbReference type="EMBL" id="CACVKT020009597">
    <property type="protein sequence ID" value="CAC5422443.1"/>
    <property type="molecule type" value="Genomic_DNA"/>
</dbReference>
<evidence type="ECO:0000313" key="2">
    <source>
        <dbReference type="Proteomes" id="UP000507470"/>
    </source>
</evidence>
<keyword evidence="2" id="KW-1185">Reference proteome</keyword>
<dbReference type="AlphaFoldDB" id="A0A6J8ERB5"/>
<sequence>MMANYGLKVLENAIDDSIQDANCKKILSKGFAVVIINVLLKQSYIAITSRTEFAICQPFSNAEDILRSAPALPGYQHKTLATTKDSPKKSIITVKITKTQISNDMRQAPCMSQSGEASTVIKNSVDNWIKQKKRRRLLRVSKTNSNTTSTGDKITVQDFSCQTDVVPVHESLS</sequence>
<name>A0A6J8ERB5_MYTCO</name>
<gene>
    <name evidence="1" type="ORF">MCOR_54493</name>
</gene>
<dbReference type="Proteomes" id="UP000507470">
    <property type="component" value="Unassembled WGS sequence"/>
</dbReference>
<proteinExistence type="predicted"/>
<evidence type="ECO:0000313" key="1">
    <source>
        <dbReference type="EMBL" id="CAC5422443.1"/>
    </source>
</evidence>
<reference evidence="1 2" key="1">
    <citation type="submission" date="2020-06" db="EMBL/GenBank/DDBJ databases">
        <authorList>
            <person name="Li R."/>
            <person name="Bekaert M."/>
        </authorList>
    </citation>
    <scope>NUCLEOTIDE SEQUENCE [LARGE SCALE GENOMIC DNA]</scope>
    <source>
        <strain evidence="2">wild</strain>
    </source>
</reference>
<organism evidence="1 2">
    <name type="scientific">Mytilus coruscus</name>
    <name type="common">Sea mussel</name>
    <dbReference type="NCBI Taxonomy" id="42192"/>
    <lineage>
        <taxon>Eukaryota</taxon>
        <taxon>Metazoa</taxon>
        <taxon>Spiralia</taxon>
        <taxon>Lophotrochozoa</taxon>
        <taxon>Mollusca</taxon>
        <taxon>Bivalvia</taxon>
        <taxon>Autobranchia</taxon>
        <taxon>Pteriomorphia</taxon>
        <taxon>Mytilida</taxon>
        <taxon>Mytiloidea</taxon>
        <taxon>Mytilidae</taxon>
        <taxon>Mytilinae</taxon>
        <taxon>Mytilus</taxon>
    </lineage>
</organism>
<protein>
    <submittedName>
        <fullName evidence="1">Uncharacterized protein</fullName>
    </submittedName>
</protein>